<evidence type="ECO:0000313" key="1">
    <source>
        <dbReference type="EMBL" id="KAJ3496361.1"/>
    </source>
</evidence>
<dbReference type="Proteomes" id="UP001148737">
    <property type="component" value="Unassembled WGS sequence"/>
</dbReference>
<keyword evidence="2" id="KW-1185">Reference proteome</keyword>
<comment type="caution">
    <text evidence="1">The sequence shown here is derived from an EMBL/GenBank/DDBJ whole genome shotgun (WGS) entry which is preliminary data.</text>
</comment>
<dbReference type="EMBL" id="JANAKD010000198">
    <property type="protein sequence ID" value="KAJ3496361.1"/>
    <property type="molecule type" value="Genomic_DNA"/>
</dbReference>
<proteinExistence type="predicted"/>
<evidence type="ECO:0000313" key="2">
    <source>
        <dbReference type="Proteomes" id="UP001148737"/>
    </source>
</evidence>
<organism evidence="1 2">
    <name type="scientific">Lecanicillium saksenae</name>
    <dbReference type="NCBI Taxonomy" id="468837"/>
    <lineage>
        <taxon>Eukaryota</taxon>
        <taxon>Fungi</taxon>
        <taxon>Dikarya</taxon>
        <taxon>Ascomycota</taxon>
        <taxon>Pezizomycotina</taxon>
        <taxon>Sordariomycetes</taxon>
        <taxon>Hypocreomycetidae</taxon>
        <taxon>Hypocreales</taxon>
        <taxon>Cordycipitaceae</taxon>
        <taxon>Lecanicillium</taxon>
    </lineage>
</organism>
<name>A0ACC1R1E1_9HYPO</name>
<gene>
    <name evidence="1" type="ORF">NLG97_g2715</name>
</gene>
<accession>A0ACC1R1E1</accession>
<reference evidence="1" key="1">
    <citation type="submission" date="2022-07" db="EMBL/GenBank/DDBJ databases">
        <title>Genome Sequence of Lecanicillium saksenae.</title>
        <authorList>
            <person name="Buettner E."/>
        </authorList>
    </citation>
    <scope>NUCLEOTIDE SEQUENCE</scope>
    <source>
        <strain evidence="1">VT-O1</strain>
    </source>
</reference>
<protein>
    <submittedName>
        <fullName evidence="1">Uncharacterized protein</fullName>
    </submittedName>
</protein>
<sequence>MKEPQGTSNRSEQSSHTTEQAEDMERIRPYEISPPPYEESHTMPEIPVAVPAWLRLRVASQENFANSPLLGLPDNVLVNIMNNSSTETIFRLRHVSRTFMRLFTEYDDFEGLWLNDHGAQLSHAWMAPCAAYPGQGKPKFCSHCEKIRGTCTEEELIHEMKKLWCSGCKQFHSEIHFSQLQRAELEDSARNCIGLEGRVKICSHRSIGWSQIRSWAKTGSKAPMCGRAVHEDAYCSHKTCKYTNGPQIAAKLNEDGMYVVDFVTTSHVPFGRGPAGEKPTWISVFRGIQEAMSKKEDEGHLRLGRLFAGCDPLRAFDPNHCSCLDWLVDQSELESSPENGFKWLLGDRDSGDWRDLAVPENGDYAGGELLETDPDTDRCYGWIHGFTEVVGNSTVGIEFAQCGDDGSMIVLLEMLRIVVEGPADPAWEQLLDMESLFQDTDGEMLGKTWCNDEQCAVSKRNRTGRSLGQLEYNLTHGISHGDNNDDYYDADDNYDVGGDYDEYDDYDDYDVDDVDDADSGYGEPELQA</sequence>